<dbReference type="InterPro" id="IPR057275">
    <property type="entry name" value="Beta-barrel_GLAA-B_I"/>
</dbReference>
<evidence type="ECO:0000259" key="8">
    <source>
        <dbReference type="Pfam" id="PF23764"/>
    </source>
</evidence>
<evidence type="ECO:0008006" key="11">
    <source>
        <dbReference type="Google" id="ProtNLM"/>
    </source>
</evidence>
<feature type="domain" description="GLAA-B beta-barrel" evidence="8">
    <location>
        <begin position="321"/>
        <end position="384"/>
    </location>
</feature>
<dbReference type="InterPro" id="IPR012334">
    <property type="entry name" value="Pectin_lyas_fold"/>
</dbReference>
<evidence type="ECO:0000259" key="7">
    <source>
        <dbReference type="Pfam" id="PF23763"/>
    </source>
</evidence>
<keyword evidence="6" id="KW-0326">Glycosidase</keyword>
<evidence type="ECO:0000256" key="5">
    <source>
        <dbReference type="ARBA" id="ARBA00022801"/>
    </source>
</evidence>
<dbReference type="SUPFAM" id="SSF51126">
    <property type="entry name" value="Pectin lyase-like"/>
    <property type="match status" value="1"/>
</dbReference>
<proteinExistence type="predicted"/>
<feature type="domain" description="GLAA-B beta-barrel" evidence="7">
    <location>
        <begin position="111"/>
        <end position="209"/>
    </location>
</feature>
<keyword evidence="3" id="KW-0732">Signal</keyword>
<keyword evidence="5" id="KW-0378">Hydrolase</keyword>
<evidence type="ECO:0000313" key="9">
    <source>
        <dbReference type="EMBL" id="QHI69936.1"/>
    </source>
</evidence>
<keyword evidence="4" id="KW-0677">Repeat</keyword>
<evidence type="ECO:0000256" key="3">
    <source>
        <dbReference type="ARBA" id="ARBA00022729"/>
    </source>
</evidence>
<dbReference type="InterPro" id="IPR006626">
    <property type="entry name" value="PbH1"/>
</dbReference>
<gene>
    <name evidence="9" type="ORF">GT409_10895</name>
</gene>
<evidence type="ECO:0000256" key="1">
    <source>
        <dbReference type="ARBA" id="ARBA00001255"/>
    </source>
</evidence>
<keyword evidence="10" id="KW-1185">Reference proteome</keyword>
<evidence type="ECO:0000256" key="4">
    <source>
        <dbReference type="ARBA" id="ARBA00022737"/>
    </source>
</evidence>
<comment type="catalytic activity">
    <reaction evidence="1">
        <text>Hydrolysis of terminal, non-reducing alpha-D-galactose residues in alpha-D-galactosides, including galactose oligosaccharides, galactomannans and galactolipids.</text>
        <dbReference type="EC" id="3.2.1.22"/>
    </reaction>
</comment>
<evidence type="ECO:0000256" key="6">
    <source>
        <dbReference type="ARBA" id="ARBA00023295"/>
    </source>
</evidence>
<dbReference type="RefSeq" id="WP_160629117.1">
    <property type="nucleotide sequence ID" value="NZ_CP047593.1"/>
</dbReference>
<dbReference type="InterPro" id="IPR011050">
    <property type="entry name" value="Pectin_lyase_fold/virulence"/>
</dbReference>
<dbReference type="SMART" id="SM00710">
    <property type="entry name" value="PbH1"/>
    <property type="match status" value="5"/>
</dbReference>
<dbReference type="KEGG" id="taer:GT409_10895"/>
<reference evidence="9 10" key="1">
    <citation type="submission" date="2020-01" db="EMBL/GenBank/DDBJ databases">
        <title>Ponticoccus aerotolerans gen. nov., sp. nov., an anaerobic bacterium and proposal of Ponticoccusceae fam. nov., Ponticoccusles ord. nov. and Ponticoccuse classis nov. in the phylum Kiritimatiellaeota.</title>
        <authorList>
            <person name="Zhou L.Y."/>
            <person name="Du Z.J."/>
        </authorList>
    </citation>
    <scope>NUCLEOTIDE SEQUENCE [LARGE SCALE GENOMIC DNA]</scope>
    <source>
        <strain evidence="9 10">S-5007</strain>
    </source>
</reference>
<dbReference type="Gene3D" id="2.160.20.10">
    <property type="entry name" value="Single-stranded right-handed beta-helix, Pectin lyase-like"/>
    <property type="match status" value="2"/>
</dbReference>
<accession>A0A6P1MEA5</accession>
<dbReference type="Pfam" id="PF23763">
    <property type="entry name" value="Beta-barrel_GLAA-B_I"/>
    <property type="match status" value="1"/>
</dbReference>
<name>A0A6P1MEA5_9BACT</name>
<dbReference type="InterPro" id="IPR056441">
    <property type="entry name" value="Beta-barrel_GLAA-B_II"/>
</dbReference>
<protein>
    <recommendedName>
        <fullName evidence="11">Right-handed parallel beta-helix repeat-containing protein</fullName>
    </recommendedName>
</protein>
<organism evidence="9 10">
    <name type="scientific">Tichowtungia aerotolerans</name>
    <dbReference type="NCBI Taxonomy" id="2697043"/>
    <lineage>
        <taxon>Bacteria</taxon>
        <taxon>Pseudomonadati</taxon>
        <taxon>Kiritimatiellota</taxon>
        <taxon>Tichowtungiia</taxon>
        <taxon>Tichowtungiales</taxon>
        <taxon>Tichowtungiaceae</taxon>
        <taxon>Tichowtungia</taxon>
    </lineage>
</organism>
<evidence type="ECO:0000256" key="2">
    <source>
        <dbReference type="ARBA" id="ARBA00001271"/>
    </source>
</evidence>
<evidence type="ECO:0000313" key="10">
    <source>
        <dbReference type="Proteomes" id="UP000464954"/>
    </source>
</evidence>
<sequence length="574" mass="64517">MTEIYLQKTDDMTPIVFQALKNADDGTVLKFPLDEYHFRPDQAFEKYYYISNNRHSLKRVAFPIIGKKNITIDGGGSRFIFHGEIVPFIIEQSENATLENFSIDWQRPFYSQGVITAADNNGVEVEIDRKQYPYHFESGGTLLFDGEGWSHGFHEGIFEMDPRTGGPAYLSGDNLGNHNPRTLCPQEIGPNRIRFNNRFPHRPTIGNILLLRHYPRLCPGIHIKQSRNVIINNVTLHHCGGMGLIAQFSENITVDRCSVCPPPGTDRLFSVTVDACHFVNCKGLIRIKDSYFSSQMDDPANVHGINTRIKETLDDFTVITERVHPEQHGVEVAFPGDIMGIAHHDDQLTYDRLTVKATKELNPQLFKIVFKKPLPKSRRPGDILDNLSWTADVHISGCTSANNRARGYLLSSPGKIILENNDISAAGAGVKISGDANYWFESGAVQDVIIRNNQFGDCCYGPAPWGRTAIDIDPEIATPWKNTECYHRNIRIENNTFRTFDPGILYARSVDGLVFAGNTIQSSNSYQPTGRMNAHITLDACRNADIQAPGLSVEINKEAHSRYHQRQQPSLNCE</sequence>
<dbReference type="Pfam" id="PF23764">
    <property type="entry name" value="Beta-barrel_GLAA-B_II"/>
    <property type="match status" value="1"/>
</dbReference>
<comment type="catalytic activity">
    <reaction evidence="2">
        <text>Hydrolysis of terminal, non-reducing branched (1-&gt;3)-alpha-D-galactosidic residues, producing free D-galactose.</text>
        <dbReference type="EC" id="3.2.1.n1"/>
    </reaction>
</comment>
<dbReference type="GO" id="GO:0004557">
    <property type="term" value="F:alpha-galactosidase activity"/>
    <property type="evidence" value="ECO:0007669"/>
    <property type="project" value="UniProtKB-EC"/>
</dbReference>
<dbReference type="Proteomes" id="UP000464954">
    <property type="component" value="Chromosome"/>
</dbReference>
<dbReference type="AlphaFoldDB" id="A0A6P1MEA5"/>
<dbReference type="EMBL" id="CP047593">
    <property type="protein sequence ID" value="QHI69936.1"/>
    <property type="molecule type" value="Genomic_DNA"/>
</dbReference>